<dbReference type="InterPro" id="IPR041645">
    <property type="entry name" value="ADAMTS_CR_2"/>
</dbReference>
<evidence type="ECO:0000256" key="5">
    <source>
        <dbReference type="ARBA" id="ARBA00022685"/>
    </source>
</evidence>
<evidence type="ECO:0000256" key="4">
    <source>
        <dbReference type="ARBA" id="ARBA00022670"/>
    </source>
</evidence>
<evidence type="ECO:0000256" key="14">
    <source>
        <dbReference type="ARBA" id="ARBA00023180"/>
    </source>
</evidence>
<feature type="disulfide bond" evidence="17">
    <location>
        <begin position="235"/>
        <end position="269"/>
    </location>
</feature>
<evidence type="ECO:0000313" key="22">
    <source>
        <dbReference type="Proteomes" id="UP000030746"/>
    </source>
</evidence>
<evidence type="ECO:0000256" key="13">
    <source>
        <dbReference type="ARBA" id="ARBA00023157"/>
    </source>
</evidence>
<gene>
    <name evidence="21" type="ORF">LOTGIDRAFT_174945</name>
</gene>
<dbReference type="Pfam" id="PF05986">
    <property type="entry name" value="ADAMTS_spacer1"/>
    <property type="match status" value="1"/>
</dbReference>
<keyword evidence="4" id="KW-0645">Protease</keyword>
<feature type="binding site" evidence="16">
    <location>
        <position position="70"/>
    </location>
    <ligand>
        <name>Ca(2+)</name>
        <dbReference type="ChEBI" id="CHEBI:29108"/>
        <label>1</label>
    </ligand>
</feature>
<feature type="binding site" evidence="16 18">
    <location>
        <position position="121"/>
    </location>
    <ligand>
        <name>Zn(2+)</name>
        <dbReference type="ChEBI" id="CHEBI:29105"/>
        <note>catalytic</note>
    </ligand>
</feature>
<keyword evidence="6 16" id="KW-0479">Metal-binding</keyword>
<dbReference type="Gene3D" id="3.40.390.10">
    <property type="entry name" value="Collagenase (Catalytic Domain)"/>
    <property type="match status" value="1"/>
</dbReference>
<dbReference type="Pfam" id="PF17771">
    <property type="entry name" value="ADAMTS_CR_2"/>
    <property type="match status" value="1"/>
</dbReference>
<comment type="subcellular location">
    <subcellularLocation>
        <location evidence="1">Secreted</location>
        <location evidence="1">Extracellular space</location>
        <location evidence="1">Extracellular matrix</location>
    </subcellularLocation>
</comment>
<evidence type="ECO:0000256" key="17">
    <source>
        <dbReference type="PIRSR" id="PIRSR613273-3"/>
    </source>
</evidence>
<name>V4C3V7_LOTGI</name>
<dbReference type="RefSeq" id="XP_009053082.1">
    <property type="nucleotide sequence ID" value="XM_009054834.1"/>
</dbReference>
<dbReference type="EMBL" id="KB201523">
    <property type="protein sequence ID" value="ESO96234.1"/>
    <property type="molecule type" value="Genomic_DNA"/>
</dbReference>
<dbReference type="FunFam" id="2.20.100.10:FF:000005">
    <property type="entry name" value="ADAM metallopeptidase with thrombospondin type 1 motif 9"/>
    <property type="match status" value="8"/>
</dbReference>
<feature type="disulfide bond" evidence="17">
    <location>
        <begin position="137"/>
        <end position="168"/>
    </location>
</feature>
<keyword evidence="7" id="KW-0732">Signal</keyword>
<evidence type="ECO:0000256" key="8">
    <source>
        <dbReference type="ARBA" id="ARBA00022737"/>
    </source>
</evidence>
<dbReference type="Pfam" id="PF01421">
    <property type="entry name" value="Reprolysin"/>
    <property type="match status" value="1"/>
</dbReference>
<dbReference type="Pfam" id="PF00090">
    <property type="entry name" value="TSP_1"/>
    <property type="match status" value="1"/>
</dbReference>
<feature type="disulfide bond" evidence="17">
    <location>
        <begin position="299"/>
        <end position="336"/>
    </location>
</feature>
<evidence type="ECO:0000256" key="3">
    <source>
        <dbReference type="ARBA" id="ARBA00022530"/>
    </source>
</evidence>
<feature type="disulfide bond" evidence="17">
    <location>
        <begin position="227"/>
        <end position="250"/>
    </location>
</feature>
<dbReference type="PANTHER" id="PTHR13723:SF278">
    <property type="entry name" value="ADAM METALLOPEPTIDASE WITH THROMBOSPONDIN TYPE 1 MOTIF A, ISOFORM B"/>
    <property type="match status" value="1"/>
</dbReference>
<reference evidence="21 22" key="1">
    <citation type="journal article" date="2013" name="Nature">
        <title>Insights into bilaterian evolution from three spiralian genomes.</title>
        <authorList>
            <person name="Simakov O."/>
            <person name="Marletaz F."/>
            <person name="Cho S.J."/>
            <person name="Edsinger-Gonzales E."/>
            <person name="Havlak P."/>
            <person name="Hellsten U."/>
            <person name="Kuo D.H."/>
            <person name="Larsson T."/>
            <person name="Lv J."/>
            <person name="Arendt D."/>
            <person name="Savage R."/>
            <person name="Osoegawa K."/>
            <person name="de Jong P."/>
            <person name="Grimwood J."/>
            <person name="Chapman J.A."/>
            <person name="Shapiro H."/>
            <person name="Aerts A."/>
            <person name="Otillar R.P."/>
            <person name="Terry A.Y."/>
            <person name="Boore J.L."/>
            <person name="Grigoriev I.V."/>
            <person name="Lindberg D.R."/>
            <person name="Seaver E.C."/>
            <person name="Weisblat D.A."/>
            <person name="Putnam N.H."/>
            <person name="Rokhsar D.S."/>
        </authorList>
    </citation>
    <scope>NUCLEOTIDE SEQUENCE [LARGE SCALE GENOMIC DNA]</scope>
</reference>
<evidence type="ECO:0000259" key="19">
    <source>
        <dbReference type="PROSITE" id="PS50215"/>
    </source>
</evidence>
<dbReference type="InterPro" id="IPR013273">
    <property type="entry name" value="ADAMTS/ADAMTS-like"/>
</dbReference>
<evidence type="ECO:0000256" key="10">
    <source>
        <dbReference type="ARBA" id="ARBA00022833"/>
    </source>
</evidence>
<feature type="binding site" evidence="16">
    <location>
        <position position="64"/>
    </location>
    <ligand>
        <name>Ca(2+)</name>
        <dbReference type="ChEBI" id="CHEBI:29108"/>
        <label>1</label>
    </ligand>
</feature>
<dbReference type="InterPro" id="IPR036383">
    <property type="entry name" value="TSP1_rpt_sf"/>
</dbReference>
<comment type="cofactor">
    <cofactor evidence="16">
        <name>Zn(2+)</name>
        <dbReference type="ChEBI" id="CHEBI:29105"/>
    </cofactor>
    <text evidence="16">Binds 1 zinc ion per subunit.</text>
</comment>
<keyword evidence="14" id="KW-0325">Glycoprotein</keyword>
<dbReference type="GeneID" id="20242935"/>
<feature type="binding site" evidence="16">
    <location>
        <position position="187"/>
    </location>
    <ligand>
        <name>Ca(2+)</name>
        <dbReference type="ChEBI" id="CHEBI:29108"/>
        <label>2</label>
    </ligand>
</feature>
<dbReference type="InterPro" id="IPR006586">
    <property type="entry name" value="ADAM_Cys-rich"/>
</dbReference>
<dbReference type="PANTHER" id="PTHR13723">
    <property type="entry name" value="ADAMTS A DISINTEGRIN AND METALLOPROTEASE WITH THROMBOSPONDIN MOTIFS PROTEASE"/>
    <property type="match status" value="1"/>
</dbReference>
<feature type="binding site" evidence="16">
    <location>
        <position position="184"/>
    </location>
    <ligand>
        <name>Ca(2+)</name>
        <dbReference type="ChEBI" id="CHEBI:29108"/>
        <label>1</label>
    </ligand>
</feature>
<evidence type="ECO:0000256" key="1">
    <source>
        <dbReference type="ARBA" id="ARBA00004498"/>
    </source>
</evidence>
<feature type="disulfide bond" evidence="17">
    <location>
        <begin position="53"/>
        <end position="105"/>
    </location>
</feature>
<keyword evidence="12" id="KW-0865">Zymogen</keyword>
<protein>
    <recommendedName>
        <fullName evidence="23">Peptidase M12B domain-containing protein</fullName>
    </recommendedName>
</protein>
<dbReference type="OrthoDB" id="5948003at2759"/>
<feature type="binding site" evidence="16">
    <location>
        <position position="64"/>
    </location>
    <ligand>
        <name>Ca(2+)</name>
        <dbReference type="ChEBI" id="CHEBI:29108"/>
        <label>2</label>
    </ligand>
</feature>
<feature type="domain" description="GON" evidence="20">
    <location>
        <begin position="1420"/>
        <end position="1607"/>
    </location>
</feature>
<evidence type="ECO:0000256" key="6">
    <source>
        <dbReference type="ARBA" id="ARBA00022723"/>
    </source>
</evidence>
<feature type="disulfide bond" evidence="17">
    <location>
        <begin position="81"/>
        <end position="87"/>
    </location>
</feature>
<evidence type="ECO:0000313" key="21">
    <source>
        <dbReference type="EMBL" id="ESO96234.1"/>
    </source>
</evidence>
<dbReference type="PROSITE" id="PS50092">
    <property type="entry name" value="TSP1"/>
    <property type="match status" value="10"/>
</dbReference>
<dbReference type="MEROPS" id="M12.135"/>
<dbReference type="HOGENOM" id="CLU_000660_0_1_1"/>
<comment type="caution">
    <text evidence="18">Lacks conserved residue(s) required for the propagation of feature annotation.</text>
</comment>
<proteinExistence type="predicted"/>
<dbReference type="FunFam" id="2.20.100.10:FF:000006">
    <property type="entry name" value="A disintegrin and metalloproteinase with thrombospondin motifs 1"/>
    <property type="match status" value="1"/>
</dbReference>
<dbReference type="SUPFAM" id="SSF55486">
    <property type="entry name" value="Metalloproteases ('zincins'), catalytic domain"/>
    <property type="match status" value="1"/>
</dbReference>
<dbReference type="CTD" id="20242935"/>
<keyword evidence="16" id="KW-0106">Calcium</keyword>
<dbReference type="InterPro" id="IPR001590">
    <property type="entry name" value="Peptidase_M12B"/>
</dbReference>
<feature type="active site" evidence="15 18">
    <location>
        <position position="122"/>
    </location>
</feature>
<dbReference type="GO" id="GO:0030198">
    <property type="term" value="P:extracellular matrix organization"/>
    <property type="evidence" value="ECO:0007669"/>
    <property type="project" value="InterPro"/>
</dbReference>
<evidence type="ECO:0000256" key="16">
    <source>
        <dbReference type="PIRSR" id="PIRSR613273-2"/>
    </source>
</evidence>
<dbReference type="GO" id="GO:0004222">
    <property type="term" value="F:metalloendopeptidase activity"/>
    <property type="evidence" value="ECO:0007669"/>
    <property type="project" value="InterPro"/>
</dbReference>
<feature type="disulfide bond" evidence="17">
    <location>
        <begin position="314"/>
        <end position="326"/>
    </location>
</feature>
<dbReference type="PRINTS" id="PR01857">
    <property type="entry name" value="ADAMTSFAMILY"/>
</dbReference>
<feature type="domain" description="Peptidase M12B" evidence="19">
    <location>
        <begin position="1"/>
        <end position="189"/>
    </location>
</feature>
<dbReference type="PROSITE" id="PS50215">
    <property type="entry name" value="ADAM_MEPRO"/>
    <property type="match status" value="1"/>
</dbReference>
<evidence type="ECO:0000256" key="2">
    <source>
        <dbReference type="ARBA" id="ARBA00022525"/>
    </source>
</evidence>
<keyword evidence="5" id="KW-0165">Cleavage on pair of basic residues</keyword>
<organism evidence="21 22">
    <name type="scientific">Lottia gigantea</name>
    <name type="common">Giant owl limpet</name>
    <dbReference type="NCBI Taxonomy" id="225164"/>
    <lineage>
        <taxon>Eukaryota</taxon>
        <taxon>Metazoa</taxon>
        <taxon>Spiralia</taxon>
        <taxon>Lophotrochozoa</taxon>
        <taxon>Mollusca</taxon>
        <taxon>Gastropoda</taxon>
        <taxon>Patellogastropoda</taxon>
        <taxon>Lottioidea</taxon>
        <taxon>Lottiidae</taxon>
        <taxon>Lottia</taxon>
    </lineage>
</organism>
<evidence type="ECO:0000256" key="9">
    <source>
        <dbReference type="ARBA" id="ARBA00022801"/>
    </source>
</evidence>
<dbReference type="OMA" id="DNDFQFA"/>
<evidence type="ECO:0000256" key="7">
    <source>
        <dbReference type="ARBA" id="ARBA00022729"/>
    </source>
</evidence>
<dbReference type="SMART" id="SM00608">
    <property type="entry name" value="ACR"/>
    <property type="match status" value="1"/>
</dbReference>
<dbReference type="InterPro" id="IPR010294">
    <property type="entry name" value="ADAMTS_spacer1"/>
</dbReference>
<keyword evidence="8" id="KW-0677">Repeat</keyword>
<dbReference type="GO" id="GO:0008270">
    <property type="term" value="F:zinc ion binding"/>
    <property type="evidence" value="ECO:0007669"/>
    <property type="project" value="InterPro"/>
</dbReference>
<feature type="disulfide bond" evidence="17">
    <location>
        <begin position="99"/>
        <end position="184"/>
    </location>
</feature>
<dbReference type="Gene3D" id="2.60.120.830">
    <property type="match status" value="1"/>
</dbReference>
<dbReference type="Gene3D" id="2.20.100.10">
    <property type="entry name" value="Thrombospondin type-1 (TSP1) repeat"/>
    <property type="match status" value="13"/>
</dbReference>
<dbReference type="KEGG" id="lgi:LOTGIDRAFT_174945"/>
<dbReference type="GO" id="GO:0006508">
    <property type="term" value="P:proteolysis"/>
    <property type="evidence" value="ECO:0007669"/>
    <property type="project" value="UniProtKB-KW"/>
</dbReference>
<dbReference type="InterPro" id="IPR045371">
    <property type="entry name" value="ADAMTS_CR_3"/>
</dbReference>
<dbReference type="Gene3D" id="3.40.1620.60">
    <property type="match status" value="1"/>
</dbReference>
<dbReference type="Pfam" id="PF08685">
    <property type="entry name" value="GON"/>
    <property type="match status" value="1"/>
</dbReference>
<keyword evidence="13 17" id="KW-1015">Disulfide bond</keyword>
<dbReference type="InterPro" id="IPR012314">
    <property type="entry name" value="Pept_M12B_GON-ADAMTSs"/>
</dbReference>
<dbReference type="Proteomes" id="UP000030746">
    <property type="component" value="Unassembled WGS sequence"/>
</dbReference>
<keyword evidence="3" id="KW-0272">Extracellular matrix</keyword>
<dbReference type="InterPro" id="IPR024079">
    <property type="entry name" value="MetalloPept_cat_dom_sf"/>
</dbReference>
<dbReference type="Pfam" id="PF19236">
    <property type="entry name" value="ADAMTS_CR_3"/>
    <property type="match status" value="1"/>
</dbReference>
<evidence type="ECO:0008006" key="23">
    <source>
        <dbReference type="Google" id="ProtNLM"/>
    </source>
</evidence>
<dbReference type="InterPro" id="IPR000884">
    <property type="entry name" value="TSP1_rpt"/>
</dbReference>
<sequence length="1608" mass="181721">MTGKAAEKVTSIYRHPTIENFIDIVVVKLLLLESTQVGPPVSANAAKTLKDFCRWQGENNEPTDSPGHHDTAILLTRRDICRAEGKCDTLGLAELGTICDPVRSCSIIEDNGISAAYTVAHELGHVFSLPHDDDIQCKGFRGRRIGKKYHVMAPTLDYNASPWDWSYCSAKLLTQFIDAGLAECLLDPPKVRKYVKMVDDNHLKAPGRLYTVERQCELVFGEQYSICPWHSMGSCERLWCTNKTNSSSGCRTKHMPWADGTKCGSRMWCKRGKCVPMSASQMGPAVDGSWGDWEKYGLCSRSCGGGVKFKIRHCNNPTPSNLGKYCLGKRKKYKSCNTKPCPPIVVDFREEQCNNASQKIHINGLPPNAKWVPKYSGVQMKDACKLFCRTDQGSAYYELDDKVIDGTKCFALEDDICVNGKCRAAGCDNRLGSQMKRDQCGVCGGDNSSCKTIRGTYNNAIYGYNRILTIPSGATDIDIRQVGHRNSKDDDNYLSISNAKGKYILNGGFVVRTEKFTIKVQSGVLDYSGSSAYVEHINSTRMIGESITIFVLSVGQLNPPNITYTYKISVGPNVQYRWSNEGQWRKCSRICQGTRKRKIVCIREDDRLSVSKRRCRGKPRPERMIEKCNTNCEVSWRAVDQEECPVRCGTALRRQFVNCIKQTSSEVTDIDDRHCRHLGAKPNDYVECHGECLPTTWTYTLWSACSVTCGTGKQYRQAKCVDEAGKDLPEHECYVKDKKIVQVCFKPECTYWETGDYTGCTVTCGRGKRHRKIWCSKKGEMVSDNLCDRTQRPHPTKECFMGECPEWFIGGWGICSVSCGKGHKERAVKCRLKEVLQDDSVCDASKRPVDRQPCYREGCGTTVGLPIQEKTTLYPQQAYWRFGSWTECSSSCGTGSRDRFVSCMDYHNRRIKDEKCSHLPKPASHESCFLTPCGHWKTGDWTECTVTCGEGIRKRQVKCMLFGDVVTDDDQCDLSSKPLQQFHCNREDCTVKESDKEEDFAIAVITSNDVDGTSHYRVGPWSPCSVTCGTGWQRRQVVCRDENGPSKDCDESVKPDKIQNCETIPCPKWQVEDWSECSAECGAKGEQTREVRCKLENKQILPNINCDIKLRPSDTRLCSGTCTSGSYHWHVGSWSTCSVTCGRGQRHRTVACVDPDGNEHHTSLCPKKKPRNTKRCFRGFCPRWYSGSWSKCSVTCGNGIREREVLCRDNRRNRRRILDPSLCAGKQKPPTRSNCHRKPCSEFIWKVEKWSECSKTCGFGRKERDVNCVDRQGQPVTSHLCDSESKPKVRRRCSEFPCPYIWNAGPWSECSSKCGQGHQSRIVVCQAVTKEGWILPGEVKNKCELKHRPTTYQYCNFGECNAKYRWRVGPWGECSAKCGTGKQRRMTICVDKFNNKKSRRRCDMRYKPPSSQNCYTNPCYARSCKELKDLTTIRKDGDYRILLNSQLVSIYCKDMRKPTPIEYLSLQESADDNYAEVYGQRLRRPGKCPYNGTRIDDVNIVLKIIHLVFVIITQDSTFSVSDNNKFVPYGSSGDCYSSHDCPQGRFNINLVNTGFIVSVNTTWILHGSKASQRIWRLRDGEIIKGICGGYCGRCSPDADSGLQLQLRP</sequence>
<keyword evidence="2" id="KW-0964">Secreted</keyword>
<dbReference type="GO" id="GO:0031012">
    <property type="term" value="C:extracellular matrix"/>
    <property type="evidence" value="ECO:0007669"/>
    <property type="project" value="TreeGrafter"/>
</dbReference>
<evidence type="ECO:0000256" key="11">
    <source>
        <dbReference type="ARBA" id="ARBA00023049"/>
    </source>
</evidence>
<dbReference type="SMART" id="SM00209">
    <property type="entry name" value="TSP1"/>
    <property type="match status" value="14"/>
</dbReference>
<accession>V4C3V7</accession>
<feature type="disulfide bond" evidence="17">
    <location>
        <begin position="303"/>
        <end position="341"/>
    </location>
</feature>
<dbReference type="FunFam" id="2.60.120.830:FF:000001">
    <property type="entry name" value="A disintegrin and metalloproteinase with thrombospondin motifs 1"/>
    <property type="match status" value="1"/>
</dbReference>
<keyword evidence="22" id="KW-1185">Reference proteome</keyword>
<dbReference type="Pfam" id="PF19030">
    <property type="entry name" value="TSP1_ADAMTS"/>
    <property type="match status" value="12"/>
</dbReference>
<keyword evidence="10 16" id="KW-0862">Zinc</keyword>
<feature type="binding site" evidence="16">
    <location>
        <position position="187"/>
    </location>
    <ligand>
        <name>Ca(2+)</name>
        <dbReference type="ChEBI" id="CHEBI:29108"/>
        <label>1</label>
    </ligand>
</feature>
<evidence type="ECO:0000256" key="15">
    <source>
        <dbReference type="PIRSR" id="PIRSR613273-1"/>
    </source>
</evidence>
<evidence type="ECO:0000256" key="12">
    <source>
        <dbReference type="ARBA" id="ARBA00023145"/>
    </source>
</evidence>
<dbReference type="PROSITE" id="PS51046">
    <property type="entry name" value="GON"/>
    <property type="match status" value="1"/>
</dbReference>
<dbReference type="CDD" id="cd04273">
    <property type="entry name" value="ZnMc_ADAMTS_like"/>
    <property type="match status" value="1"/>
</dbReference>
<feature type="binding site" evidence="16 18">
    <location>
        <position position="131"/>
    </location>
    <ligand>
        <name>Zn(2+)</name>
        <dbReference type="ChEBI" id="CHEBI:29105"/>
        <note>catalytic</note>
    </ligand>
</feature>
<feature type="binding site" evidence="16 18">
    <location>
        <position position="125"/>
    </location>
    <ligand>
        <name>Zn(2+)</name>
        <dbReference type="ChEBI" id="CHEBI:29105"/>
        <note>catalytic</note>
    </ligand>
</feature>
<feature type="disulfide bond" evidence="17">
    <location>
        <begin position="216"/>
        <end position="240"/>
    </location>
</feature>
<keyword evidence="11" id="KW-0482">Metalloprotease</keyword>
<dbReference type="InterPro" id="IPR050439">
    <property type="entry name" value="ADAMTS_ADAMTS-like"/>
</dbReference>
<evidence type="ECO:0000259" key="20">
    <source>
        <dbReference type="PROSITE" id="PS51046"/>
    </source>
</evidence>
<feature type="disulfide bond" evidence="17">
    <location>
        <begin position="263"/>
        <end position="274"/>
    </location>
</feature>
<keyword evidence="9" id="KW-0378">Hydrolase</keyword>
<evidence type="ECO:0000256" key="18">
    <source>
        <dbReference type="PROSITE-ProRule" id="PRU00276"/>
    </source>
</evidence>
<dbReference type="SUPFAM" id="SSF82895">
    <property type="entry name" value="TSP-1 type 1 repeat"/>
    <property type="match status" value="13"/>
</dbReference>